<sequence length="749" mass="81532">MVVIHILESLIVKREDSYALNSLAGSLAAAVAVPALFVSPYALAQSGSSRVPELAPVQVEGEASPYQPDSVQSSKMTAPLLDTPRSVQVVPRQVMSDQSATSLQDVLQNSPGITFAAGEGGRAGGDLPVIRGQNAASSLFLDGVRDVSMQARDTFNLEQVEIIKGPDSVYAGRGGAGGSINLVSKAPKAKDAIEATGQIGTDSNYRGTLDSNWRLGEKSAFRLNVMGTKGDVPGRDKAVNFSRWGVAPSLTLGMGTPTRITLSYYHYQNDSMPDYSIPYDPTVGLPVTETLGISRKNFYGLAGRDHMDTSDNVGTVDFQHDFSDKLKLRSVVRYGHEIADYIATQPQFERADLLAGVVRRPGYGRYYTTKTFANQTDLSGEFLTGEVKHGFDLGFEYSSARQTMSYTNTQVLASDGITKCPAGLEQTSLFDPDPNVAYPCRTAPDWSAPYATDTLALYGFDTLKFSEQWQASVGLRWDDYRTRGHDKKQKSYSRTDNLLNYQLGLAYKPVPQGTIYASFGTSSTPSAVSGATASDILRKSQDEAAGPEKSRTVEAGVKWQVFDERLTLTGAVFQDTRKNTNIEVLPNEYEQAGQTRVRGFELGFSGALTPAWNVYGGYTFLDSKLIRGGRKDIGAEGQDLPNTPRNAFSLWSTYKVLPELTLGGGAYYVDKVYGNADAGVDASGAPKARWVPSYWRFDAMAKYKFSPNLSLQLNVLNVFDTTYYTRARPKNHAALGTGRAALLSVKVRY</sequence>
<evidence type="ECO:0000313" key="17">
    <source>
        <dbReference type="Proteomes" id="UP000060602"/>
    </source>
</evidence>
<evidence type="ECO:0000256" key="1">
    <source>
        <dbReference type="ARBA" id="ARBA00004571"/>
    </source>
</evidence>
<dbReference type="GO" id="GO:0015891">
    <property type="term" value="P:siderophore transport"/>
    <property type="evidence" value="ECO:0007669"/>
    <property type="project" value="InterPro"/>
</dbReference>
<evidence type="ECO:0000256" key="12">
    <source>
        <dbReference type="PROSITE-ProRule" id="PRU01360"/>
    </source>
</evidence>
<evidence type="ECO:0000259" key="15">
    <source>
        <dbReference type="Pfam" id="PF07715"/>
    </source>
</evidence>
<comment type="similarity">
    <text evidence="2 12 13">Belongs to the TonB-dependent receptor family.</text>
</comment>
<evidence type="ECO:0000256" key="8">
    <source>
        <dbReference type="ARBA" id="ARBA00023077"/>
    </source>
</evidence>
<evidence type="ECO:0000256" key="4">
    <source>
        <dbReference type="ARBA" id="ARBA00022452"/>
    </source>
</evidence>
<dbReference type="Pfam" id="PF07715">
    <property type="entry name" value="Plug"/>
    <property type="match status" value="1"/>
</dbReference>
<keyword evidence="7" id="KW-0406">Ion transport</keyword>
<organism evidence="16 17">
    <name type="scientific">Alcaligenes xylosoxydans xylosoxydans</name>
    <name type="common">Achromobacter xylosoxidans</name>
    <dbReference type="NCBI Taxonomy" id="85698"/>
    <lineage>
        <taxon>Bacteria</taxon>
        <taxon>Pseudomonadati</taxon>
        <taxon>Pseudomonadota</taxon>
        <taxon>Betaproteobacteria</taxon>
        <taxon>Burkholderiales</taxon>
        <taxon>Alcaligenaceae</taxon>
        <taxon>Achromobacter</taxon>
    </lineage>
</organism>
<dbReference type="GO" id="GO:0038023">
    <property type="term" value="F:signaling receptor activity"/>
    <property type="evidence" value="ECO:0007669"/>
    <property type="project" value="InterPro"/>
</dbReference>
<accession>A0A0X8NYR8</accession>
<evidence type="ECO:0000256" key="13">
    <source>
        <dbReference type="RuleBase" id="RU003357"/>
    </source>
</evidence>
<keyword evidence="5 12" id="KW-0812">Transmembrane</keyword>
<dbReference type="InterPro" id="IPR000531">
    <property type="entry name" value="Beta-barrel_TonB"/>
</dbReference>
<gene>
    <name evidence="16" type="ORF">AL504_12380</name>
</gene>
<dbReference type="Gene3D" id="2.170.130.10">
    <property type="entry name" value="TonB-dependent receptor, plug domain"/>
    <property type="match status" value="1"/>
</dbReference>
<feature type="domain" description="TonB-dependent receptor-like beta-barrel" evidence="14">
    <location>
        <begin position="256"/>
        <end position="718"/>
    </location>
</feature>
<evidence type="ECO:0000256" key="5">
    <source>
        <dbReference type="ARBA" id="ARBA00022692"/>
    </source>
</evidence>
<evidence type="ECO:0000256" key="9">
    <source>
        <dbReference type="ARBA" id="ARBA00023136"/>
    </source>
</evidence>
<dbReference type="SUPFAM" id="SSF56935">
    <property type="entry name" value="Porins"/>
    <property type="match status" value="1"/>
</dbReference>
<evidence type="ECO:0000256" key="11">
    <source>
        <dbReference type="ARBA" id="ARBA00023237"/>
    </source>
</evidence>
<evidence type="ECO:0000313" key="16">
    <source>
        <dbReference type="EMBL" id="AMG36751.1"/>
    </source>
</evidence>
<dbReference type="PANTHER" id="PTHR32552">
    <property type="entry name" value="FERRICHROME IRON RECEPTOR-RELATED"/>
    <property type="match status" value="1"/>
</dbReference>
<evidence type="ECO:0000256" key="6">
    <source>
        <dbReference type="ARBA" id="ARBA00022729"/>
    </source>
</evidence>
<comment type="subcellular location">
    <subcellularLocation>
        <location evidence="1 12">Cell outer membrane</location>
        <topology evidence="1 12">Multi-pass membrane protein</topology>
    </subcellularLocation>
</comment>
<keyword evidence="9 12" id="KW-0472">Membrane</keyword>
<dbReference type="PROSITE" id="PS52016">
    <property type="entry name" value="TONB_DEPENDENT_REC_3"/>
    <property type="match status" value="1"/>
</dbReference>
<dbReference type="Gene3D" id="2.40.170.20">
    <property type="entry name" value="TonB-dependent receptor, beta-barrel domain"/>
    <property type="match status" value="1"/>
</dbReference>
<name>A0A0X8NYR8_ALCXX</name>
<reference evidence="17" key="1">
    <citation type="submission" date="2015-12" db="EMBL/GenBank/DDBJ databases">
        <title>FDA dAtabase for Regulatory Grade micrObial Sequences (FDA-ARGOS): Supporting development and validation of Infectious Disease Dx tests.</title>
        <authorList>
            <person name="Case J."/>
            <person name="Tallon L."/>
            <person name="Sadzewicz L."/>
            <person name="Sengamalay N."/>
            <person name="Ott S."/>
            <person name="Godinez A."/>
            <person name="Nagaraj S."/>
            <person name="Nadendla S."/>
            <person name="Sichtig H."/>
        </authorList>
    </citation>
    <scope>NUCLEOTIDE SEQUENCE [LARGE SCALE GENOMIC DNA]</scope>
    <source>
        <strain evidence="17">FDAARGOS_147</strain>
    </source>
</reference>
<keyword evidence="6" id="KW-0732">Signal</keyword>
<evidence type="ECO:0000259" key="14">
    <source>
        <dbReference type="Pfam" id="PF00593"/>
    </source>
</evidence>
<dbReference type="InterPro" id="IPR010105">
    <property type="entry name" value="TonB_sidphr_rcpt"/>
</dbReference>
<dbReference type="GO" id="GO:0009279">
    <property type="term" value="C:cell outer membrane"/>
    <property type="evidence" value="ECO:0007669"/>
    <property type="project" value="UniProtKB-SubCell"/>
</dbReference>
<dbReference type="AlphaFoldDB" id="A0A0X8NYR8"/>
<evidence type="ECO:0000256" key="2">
    <source>
        <dbReference type="ARBA" id="ARBA00009810"/>
    </source>
</evidence>
<dbReference type="NCBIfam" id="TIGR01783">
    <property type="entry name" value="TonB-siderophor"/>
    <property type="match status" value="1"/>
</dbReference>
<dbReference type="PANTHER" id="PTHR32552:SF83">
    <property type="entry name" value="BLR3904 PROTEIN"/>
    <property type="match status" value="1"/>
</dbReference>
<keyword evidence="10 16" id="KW-0675">Receptor</keyword>
<dbReference type="InterPro" id="IPR037066">
    <property type="entry name" value="Plug_dom_sf"/>
</dbReference>
<evidence type="ECO:0000256" key="3">
    <source>
        <dbReference type="ARBA" id="ARBA00022448"/>
    </source>
</evidence>
<dbReference type="InterPro" id="IPR039426">
    <property type="entry name" value="TonB-dep_rcpt-like"/>
</dbReference>
<keyword evidence="3 12" id="KW-0813">Transport</keyword>
<keyword evidence="4 12" id="KW-1134">Transmembrane beta strand</keyword>
<keyword evidence="8 13" id="KW-0798">TonB box</keyword>
<dbReference type="FunFam" id="2.170.130.10:FF:000001">
    <property type="entry name" value="Catecholate siderophore TonB-dependent receptor"/>
    <property type="match status" value="1"/>
</dbReference>
<dbReference type="RefSeq" id="WP_061072196.1">
    <property type="nucleotide sequence ID" value="NZ_CP014060.2"/>
</dbReference>
<protein>
    <submittedName>
        <fullName evidence="16">TonB-dependent siderophore receptor</fullName>
    </submittedName>
</protein>
<dbReference type="InterPro" id="IPR012910">
    <property type="entry name" value="Plug_dom"/>
</dbReference>
<dbReference type="EMBL" id="CP014060">
    <property type="protein sequence ID" value="AMG36751.1"/>
    <property type="molecule type" value="Genomic_DNA"/>
</dbReference>
<dbReference type="InterPro" id="IPR036942">
    <property type="entry name" value="Beta-barrel_TonB_sf"/>
</dbReference>
<proteinExistence type="inferred from homology"/>
<keyword evidence="11 12" id="KW-0998">Cell outer membrane</keyword>
<dbReference type="CDD" id="cd01347">
    <property type="entry name" value="ligand_gated_channel"/>
    <property type="match status" value="1"/>
</dbReference>
<dbReference type="GO" id="GO:0015344">
    <property type="term" value="F:siderophore uptake transmembrane transporter activity"/>
    <property type="evidence" value="ECO:0007669"/>
    <property type="project" value="TreeGrafter"/>
</dbReference>
<evidence type="ECO:0000256" key="10">
    <source>
        <dbReference type="ARBA" id="ARBA00023170"/>
    </source>
</evidence>
<dbReference type="Proteomes" id="UP000060602">
    <property type="component" value="Chromosome"/>
</dbReference>
<dbReference type="Pfam" id="PF00593">
    <property type="entry name" value="TonB_dep_Rec_b-barrel"/>
    <property type="match status" value="1"/>
</dbReference>
<evidence type="ECO:0000256" key="7">
    <source>
        <dbReference type="ARBA" id="ARBA00023065"/>
    </source>
</evidence>
<feature type="domain" description="TonB-dependent receptor plug" evidence="15">
    <location>
        <begin position="80"/>
        <end position="178"/>
    </location>
</feature>